<dbReference type="SUPFAM" id="SSF52980">
    <property type="entry name" value="Restriction endonuclease-like"/>
    <property type="match status" value="1"/>
</dbReference>
<feature type="domain" description="Putative restriction endonuclease" evidence="1">
    <location>
        <begin position="13"/>
        <end position="184"/>
    </location>
</feature>
<sequence length="189" mass="21205">MNAAMTTALMTTEELLALPDDGIDRELIRGVLREKEMTRRNRQHARTEARLTYLLESWLDTQPEPRGQVFSGEAGCILQRNPDTTVGIDVVYITAEMVSRQSDSTTMIEGPPLLAVEILSPSDRQQDINAKVDEYLTTGVAVVWIVDPHFRTVTVHRADAEPVLFNVDHHLSSESHLPGLSISVRDIFR</sequence>
<dbReference type="Pfam" id="PF05685">
    <property type="entry name" value="Uma2"/>
    <property type="match status" value="1"/>
</dbReference>
<dbReference type="CDD" id="cd06260">
    <property type="entry name" value="DUF820-like"/>
    <property type="match status" value="1"/>
</dbReference>
<dbReference type="HOGENOM" id="CLU_076312_3_2_7"/>
<comment type="caution">
    <text evidence="2">The sequence shown here is derived from an EMBL/GenBank/DDBJ whole genome shotgun (WGS) entry which is preliminary data.</text>
</comment>
<evidence type="ECO:0000259" key="1">
    <source>
        <dbReference type="Pfam" id="PF05685"/>
    </source>
</evidence>
<organism evidence="2 3">
    <name type="scientific">Candidatus Entotheonella gemina</name>
    <dbReference type="NCBI Taxonomy" id="1429439"/>
    <lineage>
        <taxon>Bacteria</taxon>
        <taxon>Pseudomonadati</taxon>
        <taxon>Nitrospinota/Tectimicrobiota group</taxon>
        <taxon>Candidatus Tectimicrobiota</taxon>
        <taxon>Candidatus Entotheonellia</taxon>
        <taxon>Candidatus Entotheonellales</taxon>
        <taxon>Candidatus Entotheonellaceae</taxon>
        <taxon>Candidatus Entotheonella</taxon>
    </lineage>
</organism>
<dbReference type="InterPro" id="IPR011335">
    <property type="entry name" value="Restrct_endonuc-II-like"/>
</dbReference>
<dbReference type="PANTHER" id="PTHR34107:SF4">
    <property type="entry name" value="SLL1222 PROTEIN"/>
    <property type="match status" value="1"/>
</dbReference>
<dbReference type="EMBL" id="AZHX01002325">
    <property type="protein sequence ID" value="ETW95358.1"/>
    <property type="molecule type" value="Genomic_DNA"/>
</dbReference>
<proteinExistence type="predicted"/>
<name>W4LBB3_9BACT</name>
<dbReference type="Gene3D" id="3.90.1570.10">
    <property type="entry name" value="tt1808, chain A"/>
    <property type="match status" value="1"/>
</dbReference>
<accession>W4LBB3</accession>
<evidence type="ECO:0000313" key="3">
    <source>
        <dbReference type="Proteomes" id="UP000019140"/>
    </source>
</evidence>
<dbReference type="InterPro" id="IPR008538">
    <property type="entry name" value="Uma2"/>
</dbReference>
<reference evidence="2 3" key="1">
    <citation type="journal article" date="2014" name="Nature">
        <title>An environmental bacterial taxon with a large and distinct metabolic repertoire.</title>
        <authorList>
            <person name="Wilson M.C."/>
            <person name="Mori T."/>
            <person name="Ruckert C."/>
            <person name="Uria A.R."/>
            <person name="Helf M.J."/>
            <person name="Takada K."/>
            <person name="Gernert C."/>
            <person name="Steffens U.A."/>
            <person name="Heycke N."/>
            <person name="Schmitt S."/>
            <person name="Rinke C."/>
            <person name="Helfrich E.J."/>
            <person name="Brachmann A.O."/>
            <person name="Gurgui C."/>
            <person name="Wakimoto T."/>
            <person name="Kracht M."/>
            <person name="Crusemann M."/>
            <person name="Hentschel U."/>
            <person name="Abe I."/>
            <person name="Matsunaga S."/>
            <person name="Kalinowski J."/>
            <person name="Takeyama H."/>
            <person name="Piel J."/>
        </authorList>
    </citation>
    <scope>NUCLEOTIDE SEQUENCE [LARGE SCALE GENOMIC DNA]</scope>
    <source>
        <strain evidence="3">TSY2</strain>
    </source>
</reference>
<evidence type="ECO:0000313" key="2">
    <source>
        <dbReference type="EMBL" id="ETW95358.1"/>
    </source>
</evidence>
<dbReference type="AlphaFoldDB" id="W4LBB3"/>
<gene>
    <name evidence="2" type="ORF">ETSY2_48250</name>
</gene>
<keyword evidence="3" id="KW-1185">Reference proteome</keyword>
<dbReference type="Proteomes" id="UP000019140">
    <property type="component" value="Unassembled WGS sequence"/>
</dbReference>
<dbReference type="InterPro" id="IPR012296">
    <property type="entry name" value="Nuclease_put_TT1808"/>
</dbReference>
<dbReference type="PANTHER" id="PTHR34107">
    <property type="entry name" value="SLL0198 PROTEIN-RELATED"/>
    <property type="match status" value="1"/>
</dbReference>
<protein>
    <recommendedName>
        <fullName evidence="1">Putative restriction endonuclease domain-containing protein</fullName>
    </recommendedName>
</protein>